<protein>
    <recommendedName>
        <fullName evidence="8">Probable membrane transporter protein</fullName>
    </recommendedName>
</protein>
<dbReference type="AlphaFoldDB" id="A0A110B025"/>
<organism evidence="9 10">
    <name type="scientific">Mucilaginibacter gotjawali</name>
    <dbReference type="NCBI Taxonomy" id="1550579"/>
    <lineage>
        <taxon>Bacteria</taxon>
        <taxon>Pseudomonadati</taxon>
        <taxon>Bacteroidota</taxon>
        <taxon>Sphingobacteriia</taxon>
        <taxon>Sphingobacteriales</taxon>
        <taxon>Sphingobacteriaceae</taxon>
        <taxon>Mucilaginibacter</taxon>
    </lineage>
</organism>
<dbReference type="KEGG" id="mgot:MgSA37_00404"/>
<evidence type="ECO:0000256" key="8">
    <source>
        <dbReference type="RuleBase" id="RU363041"/>
    </source>
</evidence>
<feature type="transmembrane region" description="Helical" evidence="8">
    <location>
        <begin position="157"/>
        <end position="185"/>
    </location>
</feature>
<reference evidence="9 10" key="1">
    <citation type="submission" date="2015-12" db="EMBL/GenBank/DDBJ databases">
        <title>Genome sequence of Mucilaginibacter gotjawali.</title>
        <authorList>
            <person name="Lee J.S."/>
            <person name="Lee K.C."/>
            <person name="Kim K.K."/>
            <person name="Lee B.W."/>
        </authorList>
    </citation>
    <scope>NUCLEOTIDE SEQUENCE [LARGE SCALE GENOMIC DNA]</scope>
    <source>
        <strain evidence="9 10">SA3-7</strain>
    </source>
</reference>
<keyword evidence="7 8" id="KW-0472">Membrane</keyword>
<evidence type="ECO:0000313" key="10">
    <source>
        <dbReference type="Proteomes" id="UP000218263"/>
    </source>
</evidence>
<dbReference type="GO" id="GO:0005886">
    <property type="term" value="C:plasma membrane"/>
    <property type="evidence" value="ECO:0007669"/>
    <property type="project" value="UniProtKB-SubCell"/>
</dbReference>
<evidence type="ECO:0000256" key="7">
    <source>
        <dbReference type="ARBA" id="ARBA00023136"/>
    </source>
</evidence>
<evidence type="ECO:0000256" key="2">
    <source>
        <dbReference type="ARBA" id="ARBA00009142"/>
    </source>
</evidence>
<keyword evidence="5 8" id="KW-0812">Transmembrane</keyword>
<dbReference type="EMBL" id="AP017313">
    <property type="protein sequence ID" value="BAU52249.1"/>
    <property type="molecule type" value="Genomic_DNA"/>
</dbReference>
<comment type="subcellular location">
    <subcellularLocation>
        <location evidence="1 8">Cell membrane</location>
        <topology evidence="1 8">Multi-pass membrane protein</topology>
    </subcellularLocation>
</comment>
<feature type="transmembrane region" description="Helical" evidence="8">
    <location>
        <begin position="126"/>
        <end position="145"/>
    </location>
</feature>
<evidence type="ECO:0000256" key="6">
    <source>
        <dbReference type="ARBA" id="ARBA00022989"/>
    </source>
</evidence>
<dbReference type="Pfam" id="PF01925">
    <property type="entry name" value="TauE"/>
    <property type="match status" value="1"/>
</dbReference>
<feature type="transmembrane region" description="Helical" evidence="8">
    <location>
        <begin position="31"/>
        <end position="56"/>
    </location>
</feature>
<sequence length="270" mass="29166">MFIKMAHILLLIGNIFPPSHAVSTDLFLLAAGLFAGMINAVAGGGTFISMPVLIYAGLPSVQANASSTVALFPGALASVYAYRKDFKSFEKISLKALIIISLTGGCIGAFLLILTPSKNFDKIIPWLILFGSLTFIFGKQAGRLLQSRFTISRSSLIIAQFILGIYGGYFGGGAGIMMMAVWSVFGLTDIKLINVNKTLLVGAANSIAVIIFIISGKIWWTQTCIMLVATTIGGYAGAYYARRLNQQVLRGVIVFLIILITAFFFYRAYK</sequence>
<dbReference type="InterPro" id="IPR002781">
    <property type="entry name" value="TM_pro_TauE-like"/>
</dbReference>
<dbReference type="PANTHER" id="PTHR30269">
    <property type="entry name" value="TRANSMEMBRANE PROTEIN YFCA"/>
    <property type="match status" value="1"/>
</dbReference>
<evidence type="ECO:0000256" key="5">
    <source>
        <dbReference type="ARBA" id="ARBA00022692"/>
    </source>
</evidence>
<gene>
    <name evidence="9" type="ORF">MgSA37_00404</name>
</gene>
<feature type="transmembrane region" description="Helical" evidence="8">
    <location>
        <begin position="94"/>
        <end position="114"/>
    </location>
</feature>
<feature type="transmembrane region" description="Helical" evidence="8">
    <location>
        <begin position="220"/>
        <end position="241"/>
    </location>
</feature>
<name>A0A110B025_9SPHI</name>
<evidence type="ECO:0000313" key="9">
    <source>
        <dbReference type="EMBL" id="BAU52249.1"/>
    </source>
</evidence>
<accession>A0A110B025</accession>
<dbReference type="PANTHER" id="PTHR30269:SF0">
    <property type="entry name" value="MEMBRANE TRANSPORTER PROTEIN YFCA-RELATED"/>
    <property type="match status" value="1"/>
</dbReference>
<feature type="transmembrane region" description="Helical" evidence="8">
    <location>
        <begin position="248"/>
        <end position="269"/>
    </location>
</feature>
<evidence type="ECO:0000256" key="3">
    <source>
        <dbReference type="ARBA" id="ARBA00022448"/>
    </source>
</evidence>
<proteinExistence type="inferred from homology"/>
<feature type="transmembrane region" description="Helical" evidence="8">
    <location>
        <begin position="197"/>
        <end position="214"/>
    </location>
</feature>
<dbReference type="Proteomes" id="UP000218263">
    <property type="component" value="Chromosome"/>
</dbReference>
<evidence type="ECO:0000256" key="4">
    <source>
        <dbReference type="ARBA" id="ARBA00022475"/>
    </source>
</evidence>
<keyword evidence="6 8" id="KW-1133">Transmembrane helix</keyword>
<keyword evidence="4 8" id="KW-1003">Cell membrane</keyword>
<evidence type="ECO:0000256" key="1">
    <source>
        <dbReference type="ARBA" id="ARBA00004651"/>
    </source>
</evidence>
<comment type="similarity">
    <text evidence="2 8">Belongs to the 4-toluene sulfonate uptake permease (TSUP) (TC 2.A.102) family.</text>
</comment>
<dbReference type="InterPro" id="IPR052017">
    <property type="entry name" value="TSUP"/>
</dbReference>
<feature type="transmembrane region" description="Helical" evidence="8">
    <location>
        <begin position="63"/>
        <end position="82"/>
    </location>
</feature>
<keyword evidence="3" id="KW-0813">Transport</keyword>
<keyword evidence="10" id="KW-1185">Reference proteome</keyword>